<evidence type="ECO:0000256" key="3">
    <source>
        <dbReference type="ARBA" id="ARBA00023125"/>
    </source>
</evidence>
<dbReference type="Proteomes" id="UP000294444">
    <property type="component" value="Chromosome"/>
</dbReference>
<dbReference type="GO" id="GO:0032297">
    <property type="term" value="P:negative regulation of DNA-templated DNA replication initiation"/>
    <property type="evidence" value="ECO:0007669"/>
    <property type="project" value="UniProtKB-UniRule"/>
</dbReference>
<dbReference type="PIRSF" id="PIRSF019401">
    <property type="entry name" value="SeqA"/>
    <property type="match status" value="1"/>
</dbReference>
<evidence type="ECO:0000256" key="1">
    <source>
        <dbReference type="ARBA" id="ARBA00022490"/>
    </source>
</evidence>
<evidence type="ECO:0000259" key="7">
    <source>
        <dbReference type="Pfam" id="PF17206"/>
    </source>
</evidence>
<dbReference type="InterPro" id="IPR005621">
    <property type="entry name" value="SeqA"/>
</dbReference>
<evidence type="ECO:0000256" key="5">
    <source>
        <dbReference type="PIRNR" id="PIRNR019401"/>
    </source>
</evidence>
<feature type="domain" description="Negative modulator of initiation of replication SeqA N-terminal" evidence="7">
    <location>
        <begin position="1"/>
        <end position="36"/>
    </location>
</feature>
<keyword evidence="3 4" id="KW-0238">DNA-binding</keyword>
<comment type="caution">
    <text evidence="4">Lacks conserved residue(s) required for the propagation of feature annotation.</text>
</comment>
<dbReference type="Pfam" id="PF17206">
    <property type="entry name" value="SeqA_N"/>
    <property type="match status" value="1"/>
</dbReference>
<comment type="function">
    <text evidence="4 5">Negative regulator of replication initiation, which contributes to regulation of DNA replication and ensures that replication initiation occurs exactly once per chromosome per cell cycle. Binds to pairs of hemimethylated GATC sequences in the oriC region, thus preventing assembly of replication proteins and re-initiation at newly replicated origins. Repression is relieved when the region becomes fully methylated.</text>
</comment>
<dbReference type="HAMAP" id="MF_00908">
    <property type="entry name" value="SeqA"/>
    <property type="match status" value="1"/>
</dbReference>
<dbReference type="RefSeq" id="WP_162855826.1">
    <property type="nucleotide sequence ID" value="NZ_CP038145.1"/>
</dbReference>
<organism evidence="8 9">
    <name type="scientific">Actinobacillus indolicus</name>
    <dbReference type="NCBI Taxonomy" id="51049"/>
    <lineage>
        <taxon>Bacteria</taxon>
        <taxon>Pseudomonadati</taxon>
        <taxon>Pseudomonadota</taxon>
        <taxon>Gammaproteobacteria</taxon>
        <taxon>Pasteurellales</taxon>
        <taxon>Pasteurellaceae</taxon>
        <taxon>Actinobacillus</taxon>
    </lineage>
</organism>
<dbReference type="GO" id="GO:0003677">
    <property type="term" value="F:DNA binding"/>
    <property type="evidence" value="ECO:0007669"/>
    <property type="project" value="UniProtKB-UniRule"/>
</dbReference>
<dbReference type="InterPro" id="IPR010985">
    <property type="entry name" value="Ribbon_hlx_hlx"/>
</dbReference>
<dbReference type="InterPro" id="IPR033761">
    <property type="entry name" value="SeqA_N"/>
</dbReference>
<dbReference type="InterPro" id="IPR036835">
    <property type="entry name" value="SeqA_DNA-bd_C_sf"/>
</dbReference>
<reference evidence="8 9" key="1">
    <citation type="submission" date="2019-03" db="EMBL/GenBank/DDBJ databases">
        <authorList>
            <person name="Che Y."/>
            <person name="Zhou L."/>
        </authorList>
    </citation>
    <scope>NUCLEOTIDE SEQUENCE [LARGE SCALE GENOMIC DNA]</scope>
    <source>
        <strain evidence="8 9">AIFJ1607</strain>
    </source>
</reference>
<keyword evidence="9" id="KW-1185">Reference proteome</keyword>
<dbReference type="Pfam" id="PF03925">
    <property type="entry name" value="SeqA"/>
    <property type="match status" value="1"/>
</dbReference>
<feature type="domain" description="Replication modulator SeqA C-terminal DNA-binding" evidence="6">
    <location>
        <begin position="75"/>
        <end position="183"/>
    </location>
</feature>
<sequence>MKTIEVDDELYHYIASRTQSIGESASDILRRLLRLPASPQPFVLVQENMINELKDLAKLPKKKQPLNQQEKIVKQIEFALASSAFINEKKGVNRFLQLLSAIYRADPEGFAHATENVQGSERIYFARDEQTILATGSSVKAKQIPDSPFWVITNNNTERKGIILCALMNAMELPEELVARIKAQFN</sequence>
<dbReference type="NCBIfam" id="NF008389">
    <property type="entry name" value="PRK11187.1"/>
    <property type="match status" value="1"/>
</dbReference>
<dbReference type="Gene3D" id="1.10.1220.10">
    <property type="entry name" value="Met repressor-like"/>
    <property type="match status" value="1"/>
</dbReference>
<keyword evidence="2 4" id="KW-0236">DNA replication inhibitor</keyword>
<dbReference type="SUPFAM" id="SSF82808">
    <property type="entry name" value="Replication modulator SeqA, C-terminal DNA-binding domain"/>
    <property type="match status" value="1"/>
</dbReference>
<evidence type="ECO:0000256" key="2">
    <source>
        <dbReference type="ARBA" id="ARBA00022880"/>
    </source>
</evidence>
<evidence type="ECO:0000259" key="6">
    <source>
        <dbReference type="Pfam" id="PF03925"/>
    </source>
</evidence>
<dbReference type="Gene3D" id="1.20.1380.10">
    <property type="entry name" value="Replication modulator SeqA, C-terminal DNA-binding domain"/>
    <property type="match status" value="1"/>
</dbReference>
<gene>
    <name evidence="4 8" type="primary">seqA</name>
    <name evidence="8" type="ORF">EXH44_00470</name>
</gene>
<dbReference type="KEGG" id="aio:EXH44_00470"/>
<dbReference type="AlphaFoldDB" id="A0A4V1AXR7"/>
<keyword evidence="1 4" id="KW-0963">Cytoplasm</keyword>
<evidence type="ECO:0000256" key="4">
    <source>
        <dbReference type="HAMAP-Rule" id="MF_00908"/>
    </source>
</evidence>
<evidence type="ECO:0000313" key="9">
    <source>
        <dbReference type="Proteomes" id="UP000294444"/>
    </source>
</evidence>
<dbReference type="SUPFAM" id="SSF47598">
    <property type="entry name" value="Ribbon-helix-helix"/>
    <property type="match status" value="1"/>
</dbReference>
<name>A0A4V1AXR7_9PAST</name>
<comment type="similarity">
    <text evidence="4 5">Belongs to the SeqA family.</text>
</comment>
<protein>
    <recommendedName>
        <fullName evidence="4 5">Negative modulator of initiation of replication</fullName>
    </recommendedName>
</protein>
<dbReference type="InterPro" id="IPR026577">
    <property type="entry name" value="SeqA_DNA-bd_C"/>
</dbReference>
<comment type="subcellular location">
    <subcellularLocation>
        <location evidence="4 5">Cytoplasm</location>
    </subcellularLocation>
</comment>
<proteinExistence type="inferred from homology"/>
<evidence type="ECO:0000313" key="8">
    <source>
        <dbReference type="EMBL" id="QBQ62810.1"/>
    </source>
</evidence>
<comment type="subunit">
    <text evidence="4">Homodimer. Polymerizes to form helical filaments.</text>
</comment>
<dbReference type="GO" id="GO:0006355">
    <property type="term" value="P:regulation of DNA-templated transcription"/>
    <property type="evidence" value="ECO:0007669"/>
    <property type="project" value="InterPro"/>
</dbReference>
<dbReference type="GO" id="GO:0005737">
    <property type="term" value="C:cytoplasm"/>
    <property type="evidence" value="ECO:0007669"/>
    <property type="project" value="UniProtKB-SubCell"/>
</dbReference>
<dbReference type="InterPro" id="IPR013321">
    <property type="entry name" value="Arc_rbn_hlx_hlx"/>
</dbReference>
<accession>A0A4V1AXR7</accession>
<dbReference type="EMBL" id="CP038145">
    <property type="protein sequence ID" value="QBQ62810.1"/>
    <property type="molecule type" value="Genomic_DNA"/>
</dbReference>